<proteinExistence type="predicted"/>
<evidence type="ECO:0000313" key="1">
    <source>
        <dbReference type="EMBL" id="EIG29383.1"/>
    </source>
</evidence>
<gene>
    <name evidence="1" type="ORF">HMPREF1051_1486</name>
</gene>
<dbReference type="Proteomes" id="UP000004473">
    <property type="component" value="Unassembled WGS sequence"/>
</dbReference>
<name>I2NU72_NEISI</name>
<evidence type="ECO:0000313" key="2">
    <source>
        <dbReference type="Proteomes" id="UP000004473"/>
    </source>
</evidence>
<dbReference type="EMBL" id="AJMT01000072">
    <property type="protein sequence ID" value="EIG29383.1"/>
    <property type="molecule type" value="Genomic_DNA"/>
</dbReference>
<accession>I2NU72</accession>
<reference evidence="1 2" key="1">
    <citation type="submission" date="2012-04" db="EMBL/GenBank/DDBJ databases">
        <authorList>
            <person name="Harkins D.M."/>
            <person name="Madupu R."/>
            <person name="Durkin A.S."/>
            <person name="Torralba M."/>
            <person name="Methe B."/>
            <person name="Sutton G.G."/>
            <person name="Nelson K.E."/>
        </authorList>
    </citation>
    <scope>NUCLEOTIDE SEQUENCE [LARGE SCALE GENOMIC DNA]</scope>
    <source>
        <strain evidence="1 2">VK64</strain>
    </source>
</reference>
<sequence>MERTTSHIIRPALLQRNLLVDNIDNIDFGQKLVNEIGWNHSSADAYGRDKRFQTTFYLKGRLKTESRIGLKTRFVL</sequence>
<dbReference type="PATRIC" id="fig|1095748.3.peg.981"/>
<organism evidence="1 2">
    <name type="scientific">Neisseria sicca VK64</name>
    <dbReference type="NCBI Taxonomy" id="1095748"/>
    <lineage>
        <taxon>Bacteria</taxon>
        <taxon>Pseudomonadati</taxon>
        <taxon>Pseudomonadota</taxon>
        <taxon>Betaproteobacteria</taxon>
        <taxon>Neisseriales</taxon>
        <taxon>Neisseriaceae</taxon>
        <taxon>Neisseria</taxon>
    </lineage>
</organism>
<comment type="caution">
    <text evidence="1">The sequence shown here is derived from an EMBL/GenBank/DDBJ whole genome shotgun (WGS) entry which is preliminary data.</text>
</comment>
<dbReference type="AlphaFoldDB" id="I2NU72"/>
<protein>
    <submittedName>
        <fullName evidence="1">Uncharacterized protein</fullName>
    </submittedName>
</protein>